<dbReference type="NCBIfam" id="NF011494">
    <property type="entry name" value="PRK14902.1"/>
    <property type="match status" value="1"/>
</dbReference>
<dbReference type="InterPro" id="IPR004573">
    <property type="entry name" value="rRNA_ssu_MeTfrase_B"/>
</dbReference>
<dbReference type="Pfam" id="PF01189">
    <property type="entry name" value="Methyltr_RsmB-F"/>
    <property type="match status" value="1"/>
</dbReference>
<evidence type="ECO:0000256" key="4">
    <source>
        <dbReference type="ARBA" id="ARBA00022490"/>
    </source>
</evidence>
<dbReference type="InterPro" id="IPR029063">
    <property type="entry name" value="SAM-dependent_MTases_sf"/>
</dbReference>
<comment type="similarity">
    <text evidence="13">Belongs to the class I-like SAM-binding methyltransferase superfamily. RsmB/NOP family.</text>
</comment>
<evidence type="ECO:0000256" key="10">
    <source>
        <dbReference type="ARBA" id="ARBA00030399"/>
    </source>
</evidence>
<dbReference type="InterPro" id="IPR049560">
    <property type="entry name" value="MeTrfase_RsmB-F_NOP2_cat"/>
</dbReference>
<dbReference type="RefSeq" id="WP_204775881.1">
    <property type="nucleotide sequence ID" value="NZ_JACJJQ010000003.1"/>
</dbReference>
<evidence type="ECO:0000256" key="3">
    <source>
        <dbReference type="ARBA" id="ARBA00012140"/>
    </source>
</evidence>
<feature type="domain" description="SAM-dependent MTase RsmB/NOP-type" evidence="14">
    <location>
        <begin position="172"/>
        <end position="448"/>
    </location>
</feature>
<dbReference type="Pfam" id="PF22458">
    <property type="entry name" value="RsmF-B_ferredox"/>
    <property type="match status" value="1"/>
</dbReference>
<evidence type="ECO:0000256" key="8">
    <source>
        <dbReference type="ARBA" id="ARBA00022691"/>
    </source>
</evidence>
<evidence type="ECO:0000256" key="5">
    <source>
        <dbReference type="ARBA" id="ARBA00022552"/>
    </source>
</evidence>
<evidence type="ECO:0000256" key="6">
    <source>
        <dbReference type="ARBA" id="ARBA00022603"/>
    </source>
</evidence>
<dbReference type="Pfam" id="PF01029">
    <property type="entry name" value="NusB"/>
    <property type="match status" value="1"/>
</dbReference>
<feature type="binding site" evidence="13">
    <location>
        <begin position="265"/>
        <end position="271"/>
    </location>
    <ligand>
        <name>S-adenosyl-L-methionine</name>
        <dbReference type="ChEBI" id="CHEBI:59789"/>
    </ligand>
</feature>
<accession>A0ABS2ELU4</accession>
<feature type="binding site" evidence="13">
    <location>
        <position position="316"/>
    </location>
    <ligand>
        <name>S-adenosyl-L-methionine</name>
        <dbReference type="ChEBI" id="CHEBI:59789"/>
    </ligand>
</feature>
<evidence type="ECO:0000256" key="12">
    <source>
        <dbReference type="ARBA" id="ARBA00047283"/>
    </source>
</evidence>
<dbReference type="CDD" id="cd02440">
    <property type="entry name" value="AdoMet_MTases"/>
    <property type="match status" value="1"/>
</dbReference>
<dbReference type="SUPFAM" id="SSF53335">
    <property type="entry name" value="S-adenosyl-L-methionine-dependent methyltransferases"/>
    <property type="match status" value="1"/>
</dbReference>
<organism evidence="15 16">
    <name type="scientific">Limosilactobacillus alvi</name>
    <dbReference type="NCBI Taxonomy" id="990412"/>
    <lineage>
        <taxon>Bacteria</taxon>
        <taxon>Bacillati</taxon>
        <taxon>Bacillota</taxon>
        <taxon>Bacilli</taxon>
        <taxon>Lactobacillales</taxon>
        <taxon>Lactobacillaceae</taxon>
        <taxon>Limosilactobacillus</taxon>
    </lineage>
</organism>
<keyword evidence="7 13" id="KW-0808">Transferase</keyword>
<protein>
    <recommendedName>
        <fullName evidence="3">16S rRNA (cytosine(967)-C(5))-methyltransferase</fullName>
        <ecNumber evidence="3">2.1.1.176</ecNumber>
    </recommendedName>
    <alternativeName>
        <fullName evidence="10">16S rRNA m5C967 methyltransferase</fullName>
    </alternativeName>
    <alternativeName>
        <fullName evidence="11">rRNA (cytosine-C(5)-)-methyltransferase RsmB</fullName>
    </alternativeName>
</protein>
<evidence type="ECO:0000313" key="16">
    <source>
        <dbReference type="Proteomes" id="UP000776629"/>
    </source>
</evidence>
<comment type="catalytic activity">
    <reaction evidence="12">
        <text>cytidine(967) in 16S rRNA + S-adenosyl-L-methionine = 5-methylcytidine(967) in 16S rRNA + S-adenosyl-L-homocysteine + H(+)</text>
        <dbReference type="Rhea" id="RHEA:42748"/>
        <dbReference type="Rhea" id="RHEA-COMP:10219"/>
        <dbReference type="Rhea" id="RHEA-COMP:10220"/>
        <dbReference type="ChEBI" id="CHEBI:15378"/>
        <dbReference type="ChEBI" id="CHEBI:57856"/>
        <dbReference type="ChEBI" id="CHEBI:59789"/>
        <dbReference type="ChEBI" id="CHEBI:74483"/>
        <dbReference type="ChEBI" id="CHEBI:82748"/>
        <dbReference type="EC" id="2.1.1.176"/>
    </reaction>
</comment>
<dbReference type="InterPro" id="IPR006027">
    <property type="entry name" value="NusB_RsmB_TIM44"/>
</dbReference>
<dbReference type="PRINTS" id="PR02008">
    <property type="entry name" value="RCMTFAMILY"/>
</dbReference>
<dbReference type="Gene3D" id="3.30.70.1170">
    <property type="entry name" value="Sun protein, domain 3"/>
    <property type="match status" value="1"/>
</dbReference>
<keyword evidence="6 13" id="KW-0489">Methyltransferase</keyword>
<dbReference type="PANTHER" id="PTHR22807:SF53">
    <property type="entry name" value="RIBOSOMAL RNA SMALL SUBUNIT METHYLTRANSFERASE B-RELATED"/>
    <property type="match status" value="1"/>
</dbReference>
<dbReference type="InterPro" id="IPR035926">
    <property type="entry name" value="NusB-like_sf"/>
</dbReference>
<evidence type="ECO:0000256" key="2">
    <source>
        <dbReference type="ARBA" id="ARBA00004496"/>
    </source>
</evidence>
<keyword evidence="4" id="KW-0963">Cytoplasm</keyword>
<evidence type="ECO:0000256" key="9">
    <source>
        <dbReference type="ARBA" id="ARBA00022884"/>
    </source>
</evidence>
<dbReference type="GO" id="GO:0032259">
    <property type="term" value="P:methylation"/>
    <property type="evidence" value="ECO:0007669"/>
    <property type="project" value="UniProtKB-KW"/>
</dbReference>
<evidence type="ECO:0000256" key="11">
    <source>
        <dbReference type="ARBA" id="ARBA00031088"/>
    </source>
</evidence>
<dbReference type="InterPro" id="IPR023267">
    <property type="entry name" value="RCMT"/>
</dbReference>
<keyword evidence="9 13" id="KW-0694">RNA-binding</keyword>
<dbReference type="SUPFAM" id="SSF48013">
    <property type="entry name" value="NusB-like"/>
    <property type="match status" value="1"/>
</dbReference>
<dbReference type="EMBL" id="JACJJQ010000003">
    <property type="protein sequence ID" value="MBM6753346.1"/>
    <property type="molecule type" value="Genomic_DNA"/>
</dbReference>
<feature type="active site" description="Nucleophile" evidence="13">
    <location>
        <position position="387"/>
    </location>
</feature>
<dbReference type="Proteomes" id="UP000776629">
    <property type="component" value="Unassembled WGS sequence"/>
</dbReference>
<evidence type="ECO:0000256" key="7">
    <source>
        <dbReference type="ARBA" id="ARBA00022679"/>
    </source>
</evidence>
<dbReference type="Gene3D" id="1.10.940.10">
    <property type="entry name" value="NusB-like"/>
    <property type="match status" value="1"/>
</dbReference>
<dbReference type="InterPro" id="IPR054728">
    <property type="entry name" value="RsmB-like_ferredoxin"/>
</dbReference>
<dbReference type="NCBIfam" id="TIGR00563">
    <property type="entry name" value="rsmB"/>
    <property type="match status" value="1"/>
</dbReference>
<dbReference type="PROSITE" id="PS51686">
    <property type="entry name" value="SAM_MT_RSMB_NOP"/>
    <property type="match status" value="1"/>
</dbReference>
<evidence type="ECO:0000256" key="13">
    <source>
        <dbReference type="PROSITE-ProRule" id="PRU01023"/>
    </source>
</evidence>
<name>A0ABS2ELU4_9LACO</name>
<gene>
    <name evidence="15" type="primary">rsmB</name>
    <name evidence="15" type="ORF">H5993_01000</name>
</gene>
<dbReference type="InterPro" id="IPR001678">
    <property type="entry name" value="MeTrfase_RsmB-F_NOP2_dom"/>
</dbReference>
<keyword evidence="16" id="KW-1185">Reference proteome</keyword>
<comment type="caution">
    <text evidence="15">The sequence shown here is derived from an EMBL/GenBank/DDBJ whole genome shotgun (WGS) entry which is preliminary data.</text>
</comment>
<dbReference type="Gene3D" id="3.40.50.150">
    <property type="entry name" value="Vaccinia Virus protein VP39"/>
    <property type="match status" value="1"/>
</dbReference>
<sequence length="449" mass="49626">MVNIKQSPRNLAVTVLERVINKQAYSNLELNQIIQQAKLSVADKHLLTNLVYGTLQHRLTLENWLKPFVKREPVPWVRELLLITLYQYHYLKRVPDFAATNEAIEITKFRGHGNQGLRKFVTGVLHAVLRSDWPDLTTIEDPIEQLSLTASLPLWLTKKLVDENGLLEAQKIGKAINDPARLSIRANRQKGTVGQITDQLAMEGITTIPSQVAADGLIVTKGDLLGSQAFRSGLVTVQDESAMLAVEAMAAAIDLKTANLVLDACSAPGGKTGQLAAQVENGKVIALDIHQHKVKLIKKNMARLGLSDRVVAKQNDARDLTFLADQTLDAALVDAPCSGMGLLRRKPEIRYQKQFSDSQQLHKIQTTILDAVAPKIKKGGIIIYSTCTILHEENDETVVAFLTTHPNFALEKTQTARALKTDRATKTLTILPSDYGSDGFFIATLRRKN</sequence>
<dbReference type="GO" id="GO:0008168">
    <property type="term" value="F:methyltransferase activity"/>
    <property type="evidence" value="ECO:0007669"/>
    <property type="project" value="UniProtKB-KW"/>
</dbReference>
<evidence type="ECO:0000313" key="15">
    <source>
        <dbReference type="EMBL" id="MBM6753346.1"/>
    </source>
</evidence>
<proteinExistence type="inferred from homology"/>
<comment type="function">
    <text evidence="1">Specifically methylates the cytosine at position 967 (m5C967) of 16S rRNA.</text>
</comment>
<evidence type="ECO:0000256" key="1">
    <source>
        <dbReference type="ARBA" id="ARBA00002724"/>
    </source>
</evidence>
<comment type="subcellular location">
    <subcellularLocation>
        <location evidence="2">Cytoplasm</location>
    </subcellularLocation>
</comment>
<dbReference type="PANTHER" id="PTHR22807">
    <property type="entry name" value="NOP2 YEAST -RELATED NOL1/NOP2/FMU SUN DOMAIN-CONTAINING"/>
    <property type="match status" value="1"/>
</dbReference>
<keyword evidence="8 13" id="KW-0949">S-adenosyl-L-methionine</keyword>
<feature type="binding site" evidence="13">
    <location>
        <position position="288"/>
    </location>
    <ligand>
        <name>S-adenosyl-L-methionine</name>
        <dbReference type="ChEBI" id="CHEBI:59789"/>
    </ligand>
</feature>
<dbReference type="EC" id="2.1.1.176" evidence="3"/>
<evidence type="ECO:0000259" key="14">
    <source>
        <dbReference type="PROSITE" id="PS51686"/>
    </source>
</evidence>
<reference evidence="15 16" key="1">
    <citation type="journal article" date="2021" name="Sci. Rep.">
        <title>The distribution of antibiotic resistance genes in chicken gut microbiota commensals.</title>
        <authorList>
            <person name="Juricova H."/>
            <person name="Matiasovicova J."/>
            <person name="Kubasova T."/>
            <person name="Cejkova D."/>
            <person name="Rychlik I."/>
        </authorList>
    </citation>
    <scope>NUCLEOTIDE SEQUENCE [LARGE SCALE GENOMIC DNA]</scope>
    <source>
        <strain evidence="15 16">An810</strain>
    </source>
</reference>
<keyword evidence="5" id="KW-0698">rRNA processing</keyword>
<feature type="binding site" evidence="13">
    <location>
        <position position="334"/>
    </location>
    <ligand>
        <name>S-adenosyl-L-methionine</name>
        <dbReference type="ChEBI" id="CHEBI:59789"/>
    </ligand>
</feature>